<name>A0ABD6LCH5_9FIRM</name>
<gene>
    <name evidence="4" type="ORF">G5B26_01520</name>
</gene>
<keyword evidence="2" id="KW-1277">Toxin-antitoxin system</keyword>
<comment type="similarity">
    <text evidence="1 3">Belongs to the PemK/MazF family.</text>
</comment>
<dbReference type="EMBL" id="JAAISW010000001">
    <property type="protein sequence ID" value="NSJ42279.1"/>
    <property type="molecule type" value="Genomic_DNA"/>
</dbReference>
<protein>
    <recommendedName>
        <fullName evidence="3">mRNA interferase</fullName>
        <ecNumber evidence="3">3.1.-.-</ecNumber>
    </recommendedName>
</protein>
<comment type="function">
    <text evidence="3">Toxic component of a type II toxin-antitoxin (TA) system.</text>
</comment>
<evidence type="ECO:0000256" key="1">
    <source>
        <dbReference type="ARBA" id="ARBA00007521"/>
    </source>
</evidence>
<dbReference type="AlphaFoldDB" id="A0ABD6LCH5"/>
<dbReference type="RefSeq" id="WP_002585553.1">
    <property type="nucleotide sequence ID" value="NZ_JAAISW010000001.1"/>
</dbReference>
<evidence type="ECO:0000256" key="2">
    <source>
        <dbReference type="ARBA" id="ARBA00022649"/>
    </source>
</evidence>
<dbReference type="GO" id="GO:0004519">
    <property type="term" value="F:endonuclease activity"/>
    <property type="evidence" value="ECO:0007669"/>
    <property type="project" value="UniProtKB-KW"/>
</dbReference>
<dbReference type="PANTHER" id="PTHR33988">
    <property type="entry name" value="ENDORIBONUCLEASE MAZF-RELATED"/>
    <property type="match status" value="1"/>
</dbReference>
<keyword evidence="3" id="KW-0540">Nuclease</keyword>
<dbReference type="EC" id="3.1.-.-" evidence="3"/>
<evidence type="ECO:0000313" key="4">
    <source>
        <dbReference type="EMBL" id="NSJ42279.1"/>
    </source>
</evidence>
<dbReference type="Proteomes" id="UP000719916">
    <property type="component" value="Unassembled WGS sequence"/>
</dbReference>
<evidence type="ECO:0000313" key="5">
    <source>
        <dbReference type="Proteomes" id="UP000719916"/>
    </source>
</evidence>
<keyword evidence="3" id="KW-0255">Endonuclease</keyword>
<dbReference type="PIRSF" id="PIRSF033490">
    <property type="entry name" value="MazF"/>
    <property type="match status" value="1"/>
</dbReference>
<evidence type="ECO:0000256" key="3">
    <source>
        <dbReference type="PIRNR" id="PIRNR033490"/>
    </source>
</evidence>
<accession>A0ABD6LCH5</accession>
<reference evidence="4 5" key="1">
    <citation type="journal article" date="2020" name="Cell Host Microbe">
        <title>Functional and Genomic Variation between Human-Derived Isolates of Lachnospiraceae Reveals Inter- and Intra-Species Diversity.</title>
        <authorList>
            <person name="Sorbara M.T."/>
            <person name="Littmann E.R."/>
            <person name="Fontana E."/>
            <person name="Moody T.U."/>
            <person name="Kohout C.E."/>
            <person name="Gjonbalaj M."/>
            <person name="Eaton V."/>
            <person name="Seok R."/>
            <person name="Leiner I.M."/>
            <person name="Pamer E.G."/>
        </authorList>
    </citation>
    <scope>NUCLEOTIDE SEQUENCE [LARGE SCALE GENOMIC DNA]</scope>
    <source>
        <strain evidence="4 5">MSK.2.26</strain>
    </source>
</reference>
<organism evidence="4 5">
    <name type="scientific">Enterocloster clostridioformis</name>
    <dbReference type="NCBI Taxonomy" id="1531"/>
    <lineage>
        <taxon>Bacteria</taxon>
        <taxon>Bacillati</taxon>
        <taxon>Bacillota</taxon>
        <taxon>Clostridia</taxon>
        <taxon>Lachnospirales</taxon>
        <taxon>Lachnospiraceae</taxon>
        <taxon>Enterocloster</taxon>
    </lineage>
</organism>
<keyword evidence="3" id="KW-0378">Hydrolase</keyword>
<dbReference type="InterPro" id="IPR011067">
    <property type="entry name" value="Plasmid_toxin/cell-grow_inhib"/>
</dbReference>
<dbReference type="Gene3D" id="2.30.30.110">
    <property type="match status" value="1"/>
</dbReference>
<sequence length="130" mass="14489">MKQNWKYHRGDLYMADLSPVCGSEQGGVRPVIVIQNNTGNQYSPTLIVAAVTAQKAKKAGQPTHYLLRNNPALPRSSVVLLEQLRTIDKHRIQRYLGKIDQAEMQKIDSALLASLGLKKYLSCENNGQNV</sequence>
<dbReference type="PANTHER" id="PTHR33988:SF2">
    <property type="entry name" value="ENDORIBONUCLEASE MAZF"/>
    <property type="match status" value="1"/>
</dbReference>
<dbReference type="InterPro" id="IPR003477">
    <property type="entry name" value="PemK-like"/>
</dbReference>
<dbReference type="GO" id="GO:0016787">
    <property type="term" value="F:hydrolase activity"/>
    <property type="evidence" value="ECO:0007669"/>
    <property type="project" value="UniProtKB-KW"/>
</dbReference>
<dbReference type="Pfam" id="PF02452">
    <property type="entry name" value="PemK_toxin"/>
    <property type="match status" value="1"/>
</dbReference>
<dbReference type="SUPFAM" id="SSF50118">
    <property type="entry name" value="Cell growth inhibitor/plasmid maintenance toxic component"/>
    <property type="match status" value="1"/>
</dbReference>
<comment type="caution">
    <text evidence="4">The sequence shown here is derived from an EMBL/GenBank/DDBJ whole genome shotgun (WGS) entry which is preliminary data.</text>
</comment>
<proteinExistence type="inferred from homology"/>